<gene>
    <name evidence="9" type="ORF">ACFSNC_19400</name>
</gene>
<evidence type="ECO:0000259" key="8">
    <source>
        <dbReference type="PROSITE" id="PS50928"/>
    </source>
</evidence>
<dbReference type="Gene3D" id="1.10.3720.10">
    <property type="entry name" value="MetI-like"/>
    <property type="match status" value="1"/>
</dbReference>
<dbReference type="PANTHER" id="PTHR30151">
    <property type="entry name" value="ALKANE SULFONATE ABC TRANSPORTER-RELATED, MEMBRANE SUBUNIT"/>
    <property type="match status" value="1"/>
</dbReference>
<dbReference type="CDD" id="cd06261">
    <property type="entry name" value="TM_PBP2"/>
    <property type="match status" value="1"/>
</dbReference>
<dbReference type="InterPro" id="IPR035906">
    <property type="entry name" value="MetI-like_sf"/>
</dbReference>
<dbReference type="PROSITE" id="PS50928">
    <property type="entry name" value="ABC_TM1"/>
    <property type="match status" value="1"/>
</dbReference>
<evidence type="ECO:0000256" key="4">
    <source>
        <dbReference type="ARBA" id="ARBA00022692"/>
    </source>
</evidence>
<evidence type="ECO:0000313" key="9">
    <source>
        <dbReference type="EMBL" id="MFD2142578.1"/>
    </source>
</evidence>
<sequence length="280" mass="29815">MSIIATDEGRAGFAAGAFASRLAAGLRLARGTLWKSASLLAVFALWELLPRLGLVDRVWFPPLSQVLGVLVQMARSGELQNHIAGSLVRSVTGFGLAVAVAVPLGLAIGWYARLRDFLTSALEFFRNTSALALLPVFILFLGIGEASKIGIVTFACFFPILLSTISGVKSVDPLLIKSARSLALSAPAIFTKIILPSAVPSVFTGFRLAAQSSILVLIAAEMVGATRGLGYLINYAQFNFLIPKMYAGILTIALIGLAVNQLLVTAERRLSRWRVPTSNA</sequence>
<dbReference type="SUPFAM" id="SSF161098">
    <property type="entry name" value="MetI-like"/>
    <property type="match status" value="1"/>
</dbReference>
<feature type="transmembrane region" description="Helical" evidence="7">
    <location>
        <begin position="188"/>
        <end position="206"/>
    </location>
</feature>
<feature type="transmembrane region" description="Helical" evidence="7">
    <location>
        <begin position="87"/>
        <end position="112"/>
    </location>
</feature>
<keyword evidence="2 7" id="KW-0813">Transport</keyword>
<evidence type="ECO:0000256" key="6">
    <source>
        <dbReference type="ARBA" id="ARBA00023136"/>
    </source>
</evidence>
<evidence type="ECO:0000256" key="1">
    <source>
        <dbReference type="ARBA" id="ARBA00004651"/>
    </source>
</evidence>
<dbReference type="RefSeq" id="WP_213353713.1">
    <property type="nucleotide sequence ID" value="NZ_JAHBGB010000037.1"/>
</dbReference>
<feature type="transmembrane region" description="Helical" evidence="7">
    <location>
        <begin position="124"/>
        <end position="142"/>
    </location>
</feature>
<proteinExistence type="inferred from homology"/>
<comment type="caution">
    <text evidence="9">The sequence shown here is derived from an EMBL/GenBank/DDBJ whole genome shotgun (WGS) entry which is preliminary data.</text>
</comment>
<dbReference type="Pfam" id="PF00528">
    <property type="entry name" value="BPD_transp_1"/>
    <property type="match status" value="1"/>
</dbReference>
<comment type="subcellular location">
    <subcellularLocation>
        <location evidence="1 7">Cell membrane</location>
        <topology evidence="1 7">Multi-pass membrane protein</topology>
    </subcellularLocation>
</comment>
<reference evidence="10" key="1">
    <citation type="journal article" date="2019" name="Int. J. Syst. Evol. Microbiol.">
        <title>The Global Catalogue of Microorganisms (GCM) 10K type strain sequencing project: providing services to taxonomists for standard genome sequencing and annotation.</title>
        <authorList>
            <consortium name="The Broad Institute Genomics Platform"/>
            <consortium name="The Broad Institute Genome Sequencing Center for Infectious Disease"/>
            <person name="Wu L."/>
            <person name="Ma J."/>
        </authorList>
    </citation>
    <scope>NUCLEOTIDE SEQUENCE [LARGE SCALE GENOMIC DNA]</scope>
    <source>
        <strain evidence="10">CCM 7435</strain>
    </source>
</reference>
<dbReference type="Proteomes" id="UP001597299">
    <property type="component" value="Unassembled WGS sequence"/>
</dbReference>
<feature type="transmembrane region" description="Helical" evidence="7">
    <location>
        <begin position="245"/>
        <end position="264"/>
    </location>
</feature>
<feature type="transmembrane region" description="Helical" evidence="7">
    <location>
        <begin position="213"/>
        <end position="233"/>
    </location>
</feature>
<dbReference type="InterPro" id="IPR000515">
    <property type="entry name" value="MetI-like"/>
</dbReference>
<feature type="transmembrane region" description="Helical" evidence="7">
    <location>
        <begin position="149"/>
        <end position="168"/>
    </location>
</feature>
<evidence type="ECO:0000256" key="5">
    <source>
        <dbReference type="ARBA" id="ARBA00022989"/>
    </source>
</evidence>
<keyword evidence="5 7" id="KW-1133">Transmembrane helix</keyword>
<feature type="domain" description="ABC transmembrane type-1" evidence="8">
    <location>
        <begin position="83"/>
        <end position="263"/>
    </location>
</feature>
<protein>
    <submittedName>
        <fullName evidence="9">ABC transporter permease</fullName>
    </submittedName>
</protein>
<dbReference type="EMBL" id="JBHUHD010000001">
    <property type="protein sequence ID" value="MFD2142578.1"/>
    <property type="molecule type" value="Genomic_DNA"/>
</dbReference>
<evidence type="ECO:0000313" key="10">
    <source>
        <dbReference type="Proteomes" id="UP001597299"/>
    </source>
</evidence>
<evidence type="ECO:0000256" key="7">
    <source>
        <dbReference type="RuleBase" id="RU363032"/>
    </source>
</evidence>
<dbReference type="PANTHER" id="PTHR30151:SF0">
    <property type="entry name" value="ABC TRANSPORTER PERMEASE PROTEIN MJ0413-RELATED"/>
    <property type="match status" value="1"/>
</dbReference>
<keyword evidence="4 7" id="KW-0812">Transmembrane</keyword>
<organism evidence="9 10">
    <name type="scientific">Ancylobacter oerskovii</name>
    <dbReference type="NCBI Taxonomy" id="459519"/>
    <lineage>
        <taxon>Bacteria</taxon>
        <taxon>Pseudomonadati</taxon>
        <taxon>Pseudomonadota</taxon>
        <taxon>Alphaproteobacteria</taxon>
        <taxon>Hyphomicrobiales</taxon>
        <taxon>Xanthobacteraceae</taxon>
        <taxon>Ancylobacter</taxon>
    </lineage>
</organism>
<keyword evidence="3" id="KW-1003">Cell membrane</keyword>
<evidence type="ECO:0000256" key="3">
    <source>
        <dbReference type="ARBA" id="ARBA00022475"/>
    </source>
</evidence>
<keyword evidence="6 7" id="KW-0472">Membrane</keyword>
<keyword evidence="10" id="KW-1185">Reference proteome</keyword>
<evidence type="ECO:0000256" key="2">
    <source>
        <dbReference type="ARBA" id="ARBA00022448"/>
    </source>
</evidence>
<accession>A0ABW4Z2W1</accession>
<name>A0ABW4Z2W1_9HYPH</name>
<comment type="similarity">
    <text evidence="7">Belongs to the binding-protein-dependent transport system permease family.</text>
</comment>